<comment type="caution">
    <text evidence="6">The sequence shown here is derived from an EMBL/GenBank/DDBJ whole genome shotgun (WGS) entry which is preliminary data.</text>
</comment>
<dbReference type="CDD" id="cd07730">
    <property type="entry name" value="metallo-hydrolase-like_MBL-fold"/>
    <property type="match status" value="1"/>
</dbReference>
<evidence type="ECO:0000259" key="5">
    <source>
        <dbReference type="Pfam" id="PF00753"/>
    </source>
</evidence>
<dbReference type="GeneID" id="89978375"/>
<keyword evidence="4" id="KW-0862">Zinc</keyword>
<accession>A0AAV9MTX0</accession>
<keyword evidence="3" id="KW-0378">Hydrolase</keyword>
<name>A0AAV9MTX0_9EURO</name>
<keyword evidence="2" id="KW-0479">Metal-binding</keyword>
<evidence type="ECO:0000256" key="3">
    <source>
        <dbReference type="ARBA" id="ARBA00022801"/>
    </source>
</evidence>
<evidence type="ECO:0000256" key="4">
    <source>
        <dbReference type="ARBA" id="ARBA00022833"/>
    </source>
</evidence>
<organism evidence="6 7">
    <name type="scientific">Exophiala bonariae</name>
    <dbReference type="NCBI Taxonomy" id="1690606"/>
    <lineage>
        <taxon>Eukaryota</taxon>
        <taxon>Fungi</taxon>
        <taxon>Dikarya</taxon>
        <taxon>Ascomycota</taxon>
        <taxon>Pezizomycotina</taxon>
        <taxon>Eurotiomycetes</taxon>
        <taxon>Chaetothyriomycetidae</taxon>
        <taxon>Chaetothyriales</taxon>
        <taxon>Herpotrichiellaceae</taxon>
        <taxon>Exophiala</taxon>
    </lineage>
</organism>
<dbReference type="InterPro" id="IPR051013">
    <property type="entry name" value="MBL_superfamily_lactonases"/>
</dbReference>
<evidence type="ECO:0000256" key="2">
    <source>
        <dbReference type="ARBA" id="ARBA00022723"/>
    </source>
</evidence>
<dbReference type="Gene3D" id="3.60.15.10">
    <property type="entry name" value="Ribonuclease Z/Hydroxyacylglutathione hydrolase-like"/>
    <property type="match status" value="1"/>
</dbReference>
<dbReference type="RefSeq" id="XP_064700708.1">
    <property type="nucleotide sequence ID" value="XM_064853754.1"/>
</dbReference>
<sequence length="368" mass="41308">MASPQNPPPLNIPDSPNTVKVSIINTTSHMWNFPMWTFVEPLIPGHHEMEAGSYAFLIEHAKAGNKYDTLLFDLGVRYDWETDSPPAFLNAIKEGGHHIKVEKDTSTILRENGVDLADIGGIIWSHWHFDHTGNTTKFPGTTDVIVGPGFKANMLPAFPTVADAHIDERLWADRKLREIDFVKEGNGLKIGKFNALDLYGDGSFYLLDTPGHTIGHLSALARTTVEPPTFIFMGGDIAHHGGEFRPTPYLPLPDNINPHPTMGPMFSCPGEIFVAVHPKKSRTEPFNNPTTSPGSWHYNPQEATRTIDNLTEFDAYEHIFPVIAHDNTLLDVIDFYPKPANEWQAKGWKERSLWGFLRNYERSMSSLI</sequence>
<dbReference type="GO" id="GO:0016787">
    <property type="term" value="F:hydrolase activity"/>
    <property type="evidence" value="ECO:0007669"/>
    <property type="project" value="UniProtKB-KW"/>
</dbReference>
<dbReference type="SUPFAM" id="SSF56281">
    <property type="entry name" value="Metallo-hydrolase/oxidoreductase"/>
    <property type="match status" value="1"/>
</dbReference>
<dbReference type="PANTHER" id="PTHR42978">
    <property type="entry name" value="QUORUM-QUENCHING LACTONASE YTNP-RELATED-RELATED"/>
    <property type="match status" value="1"/>
</dbReference>
<dbReference type="GO" id="GO:0046872">
    <property type="term" value="F:metal ion binding"/>
    <property type="evidence" value="ECO:0007669"/>
    <property type="project" value="UniProtKB-KW"/>
</dbReference>
<dbReference type="PANTHER" id="PTHR42978:SF5">
    <property type="entry name" value="METALLO-BETA-LACTAMASE DOMAIN-CONTAINING PROTEIN"/>
    <property type="match status" value="1"/>
</dbReference>
<protein>
    <recommendedName>
        <fullName evidence="5">Metallo-beta-lactamase domain-containing protein</fullName>
    </recommendedName>
</protein>
<dbReference type="AlphaFoldDB" id="A0AAV9MTX0"/>
<keyword evidence="7" id="KW-1185">Reference proteome</keyword>
<evidence type="ECO:0000313" key="7">
    <source>
        <dbReference type="Proteomes" id="UP001358417"/>
    </source>
</evidence>
<dbReference type="InterPro" id="IPR036866">
    <property type="entry name" value="RibonucZ/Hydroxyglut_hydro"/>
</dbReference>
<evidence type="ECO:0000256" key="1">
    <source>
        <dbReference type="ARBA" id="ARBA00007749"/>
    </source>
</evidence>
<feature type="domain" description="Metallo-beta-lactamase" evidence="5">
    <location>
        <begin position="98"/>
        <end position="147"/>
    </location>
</feature>
<dbReference type="EMBL" id="JAVRRD010000040">
    <property type="protein sequence ID" value="KAK5045069.1"/>
    <property type="molecule type" value="Genomic_DNA"/>
</dbReference>
<proteinExistence type="inferred from homology"/>
<reference evidence="6 7" key="1">
    <citation type="submission" date="2023-08" db="EMBL/GenBank/DDBJ databases">
        <title>Black Yeasts Isolated from many extreme environments.</title>
        <authorList>
            <person name="Coleine C."/>
            <person name="Stajich J.E."/>
            <person name="Selbmann L."/>
        </authorList>
    </citation>
    <scope>NUCLEOTIDE SEQUENCE [LARGE SCALE GENOMIC DNA]</scope>
    <source>
        <strain evidence="6 7">CCFEE 5792</strain>
    </source>
</reference>
<dbReference type="Proteomes" id="UP001358417">
    <property type="component" value="Unassembled WGS sequence"/>
</dbReference>
<dbReference type="InterPro" id="IPR001279">
    <property type="entry name" value="Metallo-B-lactamas"/>
</dbReference>
<dbReference type="Pfam" id="PF00753">
    <property type="entry name" value="Lactamase_B"/>
    <property type="match status" value="1"/>
</dbReference>
<gene>
    <name evidence="6" type="ORF">LTR84_010217</name>
</gene>
<comment type="similarity">
    <text evidence="1">Belongs to the metallo-beta-lactamase superfamily.</text>
</comment>
<evidence type="ECO:0000313" key="6">
    <source>
        <dbReference type="EMBL" id="KAK5045069.1"/>
    </source>
</evidence>